<name>A0A517T8U9_9PLAN</name>
<feature type="transmembrane region" description="Helical" evidence="1">
    <location>
        <begin position="365"/>
        <end position="396"/>
    </location>
</feature>
<dbReference type="Proteomes" id="UP000319976">
    <property type="component" value="Chromosome"/>
</dbReference>
<keyword evidence="3" id="KW-1185">Reference proteome</keyword>
<evidence type="ECO:0000256" key="1">
    <source>
        <dbReference type="SAM" id="Phobius"/>
    </source>
</evidence>
<dbReference type="KEGG" id="chya:V22_20540"/>
<feature type="transmembrane region" description="Helical" evidence="1">
    <location>
        <begin position="445"/>
        <end position="467"/>
    </location>
</feature>
<sequence>MTGVFALFARSLKADSGGWKGHVFRLAFAGMIAFSLVTTNTTLGAPGLNFFRYICWLNVFFIGLAGISFFATAVTEEKEEGTLGLLRMAGISYVGILLGKSTSRLMAAMLLLMVQFPFFLLAITLGGVLPNQIIAAAIALFAYLAFVANVGLLFSVLCKKSGSAVALTGFVLLLYFLIPTIASPLQTSGLVWQGVPLSGVAGFVSEVSIATRIQNVLTTNFANSPLGVQVYSNLAMGFICFLIGWLVFGLGAHEEQSSEPTRTSPKGGRWRAFAPRRVWSNPFAWREYFFMAGGLPIIVGKAAVYLIVSLGIWFYMKYTMGPAFDFEDASWVLICAAVIAFVGETCRMAANLYRDEVHQKNLESLILLTVPFSRISLGKVLGCLPALLPVFVFLIASCFSSAETGEGTLELFANPYFWVGVALYLVFMHVVVLTSLFVRWGAVPIAVLMTIFASYAVMPLLLFSFMLSEAFESHIMASIPMLGMAVGGCIALQMAIHRRLIVLGGR</sequence>
<gene>
    <name evidence="2" type="ORF">V22_20540</name>
</gene>
<proteinExistence type="predicted"/>
<keyword evidence="1" id="KW-1133">Transmembrane helix</keyword>
<dbReference type="AlphaFoldDB" id="A0A517T8U9"/>
<keyword evidence="1" id="KW-0472">Membrane</keyword>
<accession>A0A517T8U9</accession>
<feature type="transmembrane region" description="Helical" evidence="1">
    <location>
        <begin position="164"/>
        <end position="182"/>
    </location>
</feature>
<dbReference type="OrthoDB" id="240327at2"/>
<feature type="transmembrane region" description="Helical" evidence="1">
    <location>
        <begin position="230"/>
        <end position="252"/>
    </location>
</feature>
<feature type="transmembrane region" description="Helical" evidence="1">
    <location>
        <begin position="55"/>
        <end position="75"/>
    </location>
</feature>
<feature type="transmembrane region" description="Helical" evidence="1">
    <location>
        <begin position="288"/>
        <end position="316"/>
    </location>
</feature>
<keyword evidence="1" id="KW-0812">Transmembrane</keyword>
<feature type="transmembrane region" description="Helical" evidence="1">
    <location>
        <begin position="416"/>
        <end position="438"/>
    </location>
</feature>
<reference evidence="2 3" key="1">
    <citation type="submission" date="2019-02" db="EMBL/GenBank/DDBJ databases">
        <title>Deep-cultivation of Planctomycetes and their phenomic and genomic characterization uncovers novel biology.</title>
        <authorList>
            <person name="Wiegand S."/>
            <person name="Jogler M."/>
            <person name="Boedeker C."/>
            <person name="Pinto D."/>
            <person name="Vollmers J."/>
            <person name="Rivas-Marin E."/>
            <person name="Kohn T."/>
            <person name="Peeters S.H."/>
            <person name="Heuer A."/>
            <person name="Rast P."/>
            <person name="Oberbeckmann S."/>
            <person name="Bunk B."/>
            <person name="Jeske O."/>
            <person name="Meyerdierks A."/>
            <person name="Storesund J.E."/>
            <person name="Kallscheuer N."/>
            <person name="Luecker S."/>
            <person name="Lage O.M."/>
            <person name="Pohl T."/>
            <person name="Merkel B.J."/>
            <person name="Hornburger P."/>
            <person name="Mueller R.-W."/>
            <person name="Bruemmer F."/>
            <person name="Labrenz M."/>
            <person name="Spormann A.M."/>
            <person name="Op den Camp H."/>
            <person name="Overmann J."/>
            <person name="Amann R."/>
            <person name="Jetten M.S.M."/>
            <person name="Mascher T."/>
            <person name="Medema M.H."/>
            <person name="Devos D.P."/>
            <person name="Kaster A.-K."/>
            <person name="Ovreas L."/>
            <person name="Rohde M."/>
            <person name="Galperin M.Y."/>
            <person name="Jogler C."/>
        </authorList>
    </citation>
    <scope>NUCLEOTIDE SEQUENCE [LARGE SCALE GENOMIC DNA]</scope>
    <source>
        <strain evidence="2 3">V22</strain>
    </source>
</reference>
<feature type="transmembrane region" description="Helical" evidence="1">
    <location>
        <begin position="473"/>
        <end position="496"/>
    </location>
</feature>
<dbReference type="RefSeq" id="WP_145262278.1">
    <property type="nucleotide sequence ID" value="NZ_CP036316.1"/>
</dbReference>
<feature type="transmembrane region" description="Helical" evidence="1">
    <location>
        <begin position="331"/>
        <end position="353"/>
    </location>
</feature>
<feature type="transmembrane region" description="Helical" evidence="1">
    <location>
        <begin position="105"/>
        <end position="127"/>
    </location>
</feature>
<dbReference type="EMBL" id="CP036316">
    <property type="protein sequence ID" value="QDT64811.1"/>
    <property type="molecule type" value="Genomic_DNA"/>
</dbReference>
<evidence type="ECO:0000313" key="2">
    <source>
        <dbReference type="EMBL" id="QDT64811.1"/>
    </source>
</evidence>
<feature type="transmembrane region" description="Helical" evidence="1">
    <location>
        <begin position="133"/>
        <end position="157"/>
    </location>
</feature>
<feature type="transmembrane region" description="Helical" evidence="1">
    <location>
        <begin position="81"/>
        <end position="98"/>
    </location>
</feature>
<evidence type="ECO:0000313" key="3">
    <source>
        <dbReference type="Proteomes" id="UP000319976"/>
    </source>
</evidence>
<organism evidence="2 3">
    <name type="scientific">Calycomorphotria hydatis</name>
    <dbReference type="NCBI Taxonomy" id="2528027"/>
    <lineage>
        <taxon>Bacteria</taxon>
        <taxon>Pseudomonadati</taxon>
        <taxon>Planctomycetota</taxon>
        <taxon>Planctomycetia</taxon>
        <taxon>Planctomycetales</taxon>
        <taxon>Planctomycetaceae</taxon>
        <taxon>Calycomorphotria</taxon>
    </lineage>
</organism>
<protein>
    <submittedName>
        <fullName evidence="2">ABC-2 family transporter protein</fullName>
    </submittedName>
</protein>
<feature type="transmembrane region" description="Helical" evidence="1">
    <location>
        <begin position="24"/>
        <end position="43"/>
    </location>
</feature>